<dbReference type="EMBL" id="CP121106">
    <property type="protein sequence ID" value="WFL76458.1"/>
    <property type="molecule type" value="Genomic_DNA"/>
</dbReference>
<evidence type="ECO:0000313" key="3">
    <source>
        <dbReference type="Proteomes" id="UP001215827"/>
    </source>
</evidence>
<proteinExistence type="predicted"/>
<dbReference type="PANTHER" id="PTHR33490">
    <property type="entry name" value="BLR5614 PROTEIN-RELATED"/>
    <property type="match status" value="1"/>
</dbReference>
<accession>A0ABY8FRC7</accession>
<dbReference type="Proteomes" id="UP001215827">
    <property type="component" value="Chromosome"/>
</dbReference>
<protein>
    <submittedName>
        <fullName evidence="2">Transglutaminase family protein</fullName>
    </submittedName>
</protein>
<keyword evidence="3" id="KW-1185">Reference proteome</keyword>
<dbReference type="PANTHER" id="PTHR33490:SF6">
    <property type="entry name" value="SLL1049 PROTEIN"/>
    <property type="match status" value="1"/>
</dbReference>
<dbReference type="InterPro" id="IPR002931">
    <property type="entry name" value="Transglutaminase-like"/>
</dbReference>
<dbReference type="Pfam" id="PF08379">
    <property type="entry name" value="Bact_transglu_N"/>
    <property type="match status" value="1"/>
</dbReference>
<dbReference type="Pfam" id="PF01841">
    <property type="entry name" value="Transglut_core"/>
    <property type="match status" value="1"/>
</dbReference>
<feature type="domain" description="Transglutaminase-like" evidence="1">
    <location>
        <begin position="159"/>
        <end position="223"/>
    </location>
</feature>
<evidence type="ECO:0000259" key="1">
    <source>
        <dbReference type="SMART" id="SM00460"/>
    </source>
</evidence>
<evidence type="ECO:0000313" key="2">
    <source>
        <dbReference type="EMBL" id="WFL76458.1"/>
    </source>
</evidence>
<dbReference type="InterPro" id="IPR038765">
    <property type="entry name" value="Papain-like_cys_pep_sf"/>
</dbReference>
<dbReference type="SUPFAM" id="SSF54001">
    <property type="entry name" value="Cysteine proteinases"/>
    <property type="match status" value="1"/>
</dbReference>
<dbReference type="RefSeq" id="WP_278015224.1">
    <property type="nucleotide sequence ID" value="NZ_CP121106.1"/>
</dbReference>
<dbReference type="Gene3D" id="3.10.620.30">
    <property type="match status" value="1"/>
</dbReference>
<organism evidence="2 3">
    <name type="scientific">Altererythrobacter arenosus</name>
    <dbReference type="NCBI Taxonomy" id="3032592"/>
    <lineage>
        <taxon>Bacteria</taxon>
        <taxon>Pseudomonadati</taxon>
        <taxon>Pseudomonadota</taxon>
        <taxon>Alphaproteobacteria</taxon>
        <taxon>Sphingomonadales</taxon>
        <taxon>Erythrobacteraceae</taxon>
        <taxon>Altererythrobacter</taxon>
    </lineage>
</organism>
<reference evidence="2 3" key="1">
    <citation type="submission" date="2023-03" db="EMBL/GenBank/DDBJ databases">
        <title>Altererythrobacter sp. CAU 1644 isolated from sand.</title>
        <authorList>
            <person name="Kim W."/>
        </authorList>
    </citation>
    <scope>NUCLEOTIDE SEQUENCE [LARGE SCALE GENOMIC DNA]</scope>
    <source>
        <strain evidence="2 3">CAU 1644</strain>
    </source>
</reference>
<gene>
    <name evidence="2" type="ORF">P7228_10660</name>
</gene>
<dbReference type="SMART" id="SM00460">
    <property type="entry name" value="TGc"/>
    <property type="match status" value="1"/>
</dbReference>
<dbReference type="InterPro" id="IPR013589">
    <property type="entry name" value="Bac_transglu_N"/>
</dbReference>
<sequence length="271" mass="30080">MRLSIRHTTRYSFTQPVVHALQRLRLTPKETQGQKILDWQMEYENASPELQYEDQHCNTVTLVSVESGASEVVITCHGTVDTQDSAGIIGRHSGHLPLWCFLSQTKLTKPGQAIRNIVRELPDPDEDKLAFLHALSSRIRDWVSYEIGRTGVDTTGEEAAVAGHGVCQDHAHIFIGAARSMEIPARYVSGYLMMDDRIEQEASHAWAEAHIDGLGWVGFDISNGISPDPRYVRVATGRDYRDAAPITGISYGGTEGALRVDIAVEQQQVEQ</sequence>
<name>A0ABY8FRC7_9SPHN</name>